<evidence type="ECO:0000256" key="3">
    <source>
        <dbReference type="ARBA" id="ARBA00022840"/>
    </source>
</evidence>
<dbReference type="InterPro" id="IPR020575">
    <property type="entry name" value="Hsp90_N"/>
</dbReference>
<dbReference type="PIRSF" id="PIRSF002583">
    <property type="entry name" value="Hsp90"/>
    <property type="match status" value="1"/>
</dbReference>
<comment type="caution">
    <text evidence="6">The sequence shown here is derived from an EMBL/GenBank/DDBJ whole genome shotgun (WGS) entry which is preliminary data.</text>
</comment>
<dbReference type="InterPro" id="IPR001404">
    <property type="entry name" value="Hsp90_fam"/>
</dbReference>
<dbReference type="GO" id="GO:0140662">
    <property type="term" value="F:ATP-dependent protein folding chaperone"/>
    <property type="evidence" value="ECO:0007669"/>
    <property type="project" value="InterPro"/>
</dbReference>
<keyword evidence="2 5" id="KW-0547">Nucleotide-binding</keyword>
<evidence type="ECO:0000313" key="7">
    <source>
        <dbReference type="Proteomes" id="UP000028547"/>
    </source>
</evidence>
<dbReference type="Pfam" id="PF00183">
    <property type="entry name" value="HSP90"/>
    <property type="match status" value="1"/>
</dbReference>
<evidence type="ECO:0000256" key="1">
    <source>
        <dbReference type="ARBA" id="ARBA00008239"/>
    </source>
</evidence>
<dbReference type="AlphaFoldDB" id="A0A084SVF1"/>
<dbReference type="GO" id="GO:0005524">
    <property type="term" value="F:ATP binding"/>
    <property type="evidence" value="ECO:0007669"/>
    <property type="project" value="UniProtKB-KW"/>
</dbReference>
<dbReference type="InterPro" id="IPR036890">
    <property type="entry name" value="HATPase_C_sf"/>
</dbReference>
<sequence length="605" mass="65352">MSPVAELVRTQVDLGGLMRVLANNMYSTPEVVVRELVQNAHDSCTRRRLEDTSAPEGRILVVPDEAAGTLSIVDNGAGLTREEIDRYLATVGAGYTGRLRAAGADAGLIGQFGIGFLSAYVVSTRVDLYTTSFQTPQEGWHFSSAGGERYAVAPHGAQEVGTRVVLQLSERFRPLCDAPTLEALLRRYCCLLPMAIHVSGPERPAINRPPPPWRDTEAHSPLRRRSLERAFAARFEQRFEPLCTLPMAPGNGGSASGLLWLQDGATYGTSDNRNLSIFVRGMLVSRDARELLPEWAGFVGGVLEADALTPTASREDVQRDAAFDVTAEQVRECLIDGLSRLAREDEPTWRRLLQRHNEALLGAALCDERLFTLLADALKVPTTEGDLTLPAVRRRSGGRLHASTGESGGPEEVLCRALGVPVVDSGRYAALPFTRRWAERQGLPVLQLGTREGNAALFPRVQLEPAQEERLRALFAEDGVELVPSRFSPPALPLVLVPDREAELKARLEADAADKRIGAAVLSLARGFTATIASRAQARLYLNVDAPTLQALLSAPEDRARSAARLLSGLCTLLSHRDERAGAPSVASALEGISAALCALLPPPA</sequence>
<dbReference type="Pfam" id="PF13589">
    <property type="entry name" value="HATPase_c_3"/>
    <property type="match status" value="1"/>
</dbReference>
<dbReference type="PRINTS" id="PR00775">
    <property type="entry name" value="HEATSHOCK90"/>
</dbReference>
<accession>A0A084SVF1</accession>
<dbReference type="EMBL" id="JPMI01000096">
    <property type="protein sequence ID" value="KFA92436.1"/>
    <property type="molecule type" value="Genomic_DNA"/>
</dbReference>
<evidence type="ECO:0008006" key="8">
    <source>
        <dbReference type="Google" id="ProtNLM"/>
    </source>
</evidence>
<evidence type="ECO:0000256" key="2">
    <source>
        <dbReference type="ARBA" id="ARBA00022741"/>
    </source>
</evidence>
<dbReference type="InterPro" id="IPR020568">
    <property type="entry name" value="Ribosomal_Su5_D2-typ_SF"/>
</dbReference>
<evidence type="ECO:0000256" key="4">
    <source>
        <dbReference type="ARBA" id="ARBA00023186"/>
    </source>
</evidence>
<feature type="binding site" evidence="5">
    <location>
        <position position="74"/>
    </location>
    <ligand>
        <name>ATP</name>
        <dbReference type="ChEBI" id="CHEBI:30616"/>
    </ligand>
</feature>
<evidence type="ECO:0000313" key="6">
    <source>
        <dbReference type="EMBL" id="KFA92436.1"/>
    </source>
</evidence>
<dbReference type="SUPFAM" id="SSF55874">
    <property type="entry name" value="ATPase domain of HSP90 chaperone/DNA topoisomerase II/histidine kinase"/>
    <property type="match status" value="1"/>
</dbReference>
<dbReference type="GO" id="GO:0016887">
    <property type="term" value="F:ATP hydrolysis activity"/>
    <property type="evidence" value="ECO:0007669"/>
    <property type="project" value="InterPro"/>
</dbReference>
<comment type="similarity">
    <text evidence="1">Belongs to the heat shock protein 90 family.</text>
</comment>
<proteinExistence type="inferred from homology"/>
<feature type="binding site" evidence="5">
    <location>
        <position position="39"/>
    </location>
    <ligand>
        <name>ATP</name>
        <dbReference type="ChEBI" id="CHEBI:30616"/>
    </ligand>
</feature>
<feature type="binding site" evidence="5">
    <location>
        <position position="162"/>
    </location>
    <ligand>
        <name>ATP</name>
        <dbReference type="ChEBI" id="CHEBI:30616"/>
    </ligand>
</feature>
<organism evidence="6 7">
    <name type="scientific">Archangium violaceum Cb vi76</name>
    <dbReference type="NCBI Taxonomy" id="1406225"/>
    <lineage>
        <taxon>Bacteria</taxon>
        <taxon>Pseudomonadati</taxon>
        <taxon>Myxococcota</taxon>
        <taxon>Myxococcia</taxon>
        <taxon>Myxococcales</taxon>
        <taxon>Cystobacterineae</taxon>
        <taxon>Archangiaceae</taxon>
        <taxon>Archangium</taxon>
    </lineage>
</organism>
<keyword evidence="4" id="KW-0143">Chaperone</keyword>
<protein>
    <recommendedName>
        <fullName evidence="8">Molecular chaperone HtpG</fullName>
    </recommendedName>
</protein>
<dbReference type="Gene3D" id="3.30.565.10">
    <property type="entry name" value="Histidine kinase-like ATPase, C-terminal domain"/>
    <property type="match status" value="1"/>
</dbReference>
<dbReference type="PANTHER" id="PTHR11528">
    <property type="entry name" value="HEAT SHOCK PROTEIN 90 FAMILY MEMBER"/>
    <property type="match status" value="1"/>
</dbReference>
<dbReference type="Gene3D" id="3.30.230.80">
    <property type="match status" value="1"/>
</dbReference>
<evidence type="ECO:0000256" key="5">
    <source>
        <dbReference type="PIRSR" id="PIRSR002583-1"/>
    </source>
</evidence>
<feature type="binding site" evidence="5">
    <location>
        <position position="35"/>
    </location>
    <ligand>
        <name>ATP</name>
        <dbReference type="ChEBI" id="CHEBI:30616"/>
    </ligand>
</feature>
<dbReference type="SUPFAM" id="SSF54211">
    <property type="entry name" value="Ribosomal protein S5 domain 2-like"/>
    <property type="match status" value="1"/>
</dbReference>
<keyword evidence="3 5" id="KW-0067">ATP-binding</keyword>
<dbReference type="GO" id="GO:0051082">
    <property type="term" value="F:unfolded protein binding"/>
    <property type="evidence" value="ECO:0007669"/>
    <property type="project" value="InterPro"/>
</dbReference>
<dbReference type="RefSeq" id="WP_043395126.1">
    <property type="nucleotide sequence ID" value="NZ_JPMI01000096.1"/>
</dbReference>
<name>A0A084SVF1_9BACT</name>
<reference evidence="6 7" key="1">
    <citation type="submission" date="2014-07" db="EMBL/GenBank/DDBJ databases">
        <title>Draft Genome Sequence of Gephyronic Acid Producer, Cystobacter violaceus Strain Cb vi76.</title>
        <authorList>
            <person name="Stevens D.C."/>
            <person name="Young J."/>
            <person name="Carmichael R."/>
            <person name="Tan J."/>
            <person name="Taylor R.E."/>
        </authorList>
    </citation>
    <scope>NUCLEOTIDE SEQUENCE [LARGE SCALE GENOMIC DNA]</scope>
    <source>
        <strain evidence="6 7">Cb vi76</strain>
    </source>
</reference>
<dbReference type="Proteomes" id="UP000028547">
    <property type="component" value="Unassembled WGS sequence"/>
</dbReference>
<feature type="binding site" evidence="5">
    <location>
        <begin position="111"/>
        <end position="116"/>
    </location>
    <ligand>
        <name>ATP</name>
        <dbReference type="ChEBI" id="CHEBI:30616"/>
    </ligand>
</feature>
<gene>
    <name evidence="6" type="ORF">Q664_15700</name>
</gene>